<accession>A0ABR2SU11</accession>
<comment type="caution">
    <text evidence="2">The sequence shown here is derived from an EMBL/GenBank/DDBJ whole genome shotgun (WGS) entry which is preliminary data.</text>
</comment>
<reference evidence="2 3" key="1">
    <citation type="journal article" date="2024" name="G3 (Bethesda)">
        <title>Genome assembly of Hibiscus sabdariffa L. provides insights into metabolisms of medicinal natural products.</title>
        <authorList>
            <person name="Kim T."/>
        </authorList>
    </citation>
    <scope>NUCLEOTIDE SEQUENCE [LARGE SCALE GENOMIC DNA]</scope>
    <source>
        <strain evidence="2">TK-2024</strain>
        <tissue evidence="2">Old leaves</tissue>
    </source>
</reference>
<evidence type="ECO:0000313" key="3">
    <source>
        <dbReference type="Proteomes" id="UP001396334"/>
    </source>
</evidence>
<sequence length="215" mass="24238">MELQQLTSKNREIAEEHFVLESVCEELGSNKLIVAEIVEENKALMQSLQDNSEEASKLALELNGLKETLYYAHDEMQAERSAIDKLESTIIELTSQKNEKNHQLLQFDQQKSELAHLKHMLSDLEAEKSRFCSLLQQSECLNNALKESSTITSLDSHSSKMHELSIAADVSLIFLRAQCETWTTDLVGQLSRSERQSAIESILNGCLASFSCWSS</sequence>
<gene>
    <name evidence="2" type="ORF">V6N11_025596</name>
</gene>
<proteinExistence type="predicted"/>
<protein>
    <submittedName>
        <fullName evidence="2">Uncharacterized protein</fullName>
    </submittedName>
</protein>
<dbReference type="Proteomes" id="UP001396334">
    <property type="component" value="Unassembled WGS sequence"/>
</dbReference>
<evidence type="ECO:0000256" key="1">
    <source>
        <dbReference type="SAM" id="Coils"/>
    </source>
</evidence>
<evidence type="ECO:0000313" key="2">
    <source>
        <dbReference type="EMBL" id="KAK9028433.1"/>
    </source>
</evidence>
<organism evidence="2 3">
    <name type="scientific">Hibiscus sabdariffa</name>
    <name type="common">roselle</name>
    <dbReference type="NCBI Taxonomy" id="183260"/>
    <lineage>
        <taxon>Eukaryota</taxon>
        <taxon>Viridiplantae</taxon>
        <taxon>Streptophyta</taxon>
        <taxon>Embryophyta</taxon>
        <taxon>Tracheophyta</taxon>
        <taxon>Spermatophyta</taxon>
        <taxon>Magnoliopsida</taxon>
        <taxon>eudicotyledons</taxon>
        <taxon>Gunneridae</taxon>
        <taxon>Pentapetalae</taxon>
        <taxon>rosids</taxon>
        <taxon>malvids</taxon>
        <taxon>Malvales</taxon>
        <taxon>Malvaceae</taxon>
        <taxon>Malvoideae</taxon>
        <taxon>Hibiscus</taxon>
    </lineage>
</organism>
<dbReference type="EMBL" id="JBBPBN010000011">
    <property type="protein sequence ID" value="KAK9028433.1"/>
    <property type="molecule type" value="Genomic_DNA"/>
</dbReference>
<keyword evidence="3" id="KW-1185">Reference proteome</keyword>
<keyword evidence="1" id="KW-0175">Coiled coil</keyword>
<feature type="coiled-coil region" evidence="1">
    <location>
        <begin position="38"/>
        <end position="127"/>
    </location>
</feature>
<name>A0ABR2SU11_9ROSI</name>